<dbReference type="GO" id="GO:0005886">
    <property type="term" value="C:plasma membrane"/>
    <property type="evidence" value="ECO:0007669"/>
    <property type="project" value="TreeGrafter"/>
</dbReference>
<accession>A0A9Q0MGH4</accession>
<keyword evidence="7" id="KW-1185">Reference proteome</keyword>
<evidence type="ECO:0000259" key="5">
    <source>
        <dbReference type="PROSITE" id="PS50106"/>
    </source>
</evidence>
<dbReference type="Gene3D" id="2.30.42.10">
    <property type="match status" value="1"/>
</dbReference>
<feature type="domain" description="PDZ" evidence="5">
    <location>
        <begin position="311"/>
        <end position="383"/>
    </location>
</feature>
<proteinExistence type="predicted"/>
<keyword evidence="3" id="KW-0966">Cell projection</keyword>
<gene>
    <name evidence="6" type="ORF">RDWZM_001675</name>
</gene>
<dbReference type="EMBL" id="JAPWDV010000001">
    <property type="protein sequence ID" value="KAJ6223130.1"/>
    <property type="molecule type" value="Genomic_DNA"/>
</dbReference>
<dbReference type="AlphaFoldDB" id="A0A9Q0MGH4"/>
<evidence type="ECO:0000256" key="3">
    <source>
        <dbReference type="ARBA" id="ARBA00023273"/>
    </source>
</evidence>
<evidence type="ECO:0000313" key="6">
    <source>
        <dbReference type="EMBL" id="KAJ6223130.1"/>
    </source>
</evidence>
<dbReference type="PANTHER" id="PTHR23116:SF29">
    <property type="entry name" value="PDZ DOMAIN-CONTAINING PROTEIN 7"/>
    <property type="match status" value="1"/>
</dbReference>
<evidence type="ECO:0000256" key="1">
    <source>
        <dbReference type="ARBA" id="ARBA00004316"/>
    </source>
</evidence>
<comment type="subcellular location">
    <subcellularLocation>
        <location evidence="1">Cell projection</location>
    </subcellularLocation>
</comment>
<dbReference type="SUPFAM" id="SSF50156">
    <property type="entry name" value="PDZ domain-like"/>
    <property type="match status" value="1"/>
</dbReference>
<dbReference type="InterPro" id="IPR036034">
    <property type="entry name" value="PDZ_sf"/>
</dbReference>
<evidence type="ECO:0000313" key="7">
    <source>
        <dbReference type="Proteomes" id="UP001142055"/>
    </source>
</evidence>
<dbReference type="SMART" id="SM00228">
    <property type="entry name" value="PDZ"/>
    <property type="match status" value="1"/>
</dbReference>
<dbReference type="PROSITE" id="PS50106">
    <property type="entry name" value="PDZ"/>
    <property type="match status" value="1"/>
</dbReference>
<comment type="caution">
    <text evidence="6">The sequence shown here is derived from an EMBL/GenBank/DDBJ whole genome shotgun (WGS) entry which is preliminary data.</text>
</comment>
<keyword evidence="2" id="KW-0677">Repeat</keyword>
<organism evidence="6 7">
    <name type="scientific">Blomia tropicalis</name>
    <name type="common">Mite</name>
    <dbReference type="NCBI Taxonomy" id="40697"/>
    <lineage>
        <taxon>Eukaryota</taxon>
        <taxon>Metazoa</taxon>
        <taxon>Ecdysozoa</taxon>
        <taxon>Arthropoda</taxon>
        <taxon>Chelicerata</taxon>
        <taxon>Arachnida</taxon>
        <taxon>Acari</taxon>
        <taxon>Acariformes</taxon>
        <taxon>Sarcoptiformes</taxon>
        <taxon>Astigmata</taxon>
        <taxon>Glycyphagoidea</taxon>
        <taxon>Echimyopodidae</taxon>
        <taxon>Blomia</taxon>
    </lineage>
</organism>
<reference evidence="6" key="1">
    <citation type="submission" date="2022-12" db="EMBL/GenBank/DDBJ databases">
        <title>Genome assemblies of Blomia tropicalis.</title>
        <authorList>
            <person name="Cui Y."/>
        </authorList>
    </citation>
    <scope>NUCLEOTIDE SEQUENCE</scope>
    <source>
        <tissue evidence="6">Adult mites</tissue>
    </source>
</reference>
<dbReference type="GO" id="GO:0032426">
    <property type="term" value="C:stereocilium tip"/>
    <property type="evidence" value="ECO:0007669"/>
    <property type="project" value="TreeGrafter"/>
</dbReference>
<dbReference type="Proteomes" id="UP001142055">
    <property type="component" value="Chromosome 1"/>
</dbReference>
<feature type="region of interest" description="Disordered" evidence="4">
    <location>
        <begin position="286"/>
        <end position="307"/>
    </location>
</feature>
<feature type="compositionally biased region" description="Pro residues" evidence="4">
    <location>
        <begin position="159"/>
        <end position="169"/>
    </location>
</feature>
<evidence type="ECO:0000256" key="2">
    <source>
        <dbReference type="ARBA" id="ARBA00022737"/>
    </source>
</evidence>
<name>A0A9Q0MGH4_BLOTA</name>
<dbReference type="GO" id="GO:0002142">
    <property type="term" value="C:stereocilia ankle link complex"/>
    <property type="evidence" value="ECO:0007669"/>
    <property type="project" value="TreeGrafter"/>
</dbReference>
<sequence length="420" mass="45841">MEAWLDIRAIRIPRPKLVSTISAAAVAMAAVASSSVNASSSIGSVDAIGGDSITTMNHHDHTIDQLTSTENTVNHHHRTNGETSCIADYDNDDDDYHDHEHDQIVEATTSATNLSQPFQCTNDDIDGQMILSNQRLAISRKGSSASCCSQTGTATSGQPLPPPPPPPPLGTSATTLAMQSETMGNDQTLDGNGQPISVNLSSPSTTTTANIIGNPLASVSAILRGSGNHLHVPSMNDDIVIELLSDDVDPSQFPNHQRVRRHRSLPSPTFSNFDKQFNSESFAQQHQRSSSFRLPNHRTSTMTSDKNGRWRIKVKKSRPFLGIAIEGGGNVTTQTQPRIISIHNDGAAVECADLHVGHIILEVDGNGTENLNHEQVAQMISRAYYNTPQRDYVEFLVREKNRNEFDLRRSSFMLLNNSFE</sequence>
<dbReference type="Pfam" id="PF00595">
    <property type="entry name" value="PDZ"/>
    <property type="match status" value="1"/>
</dbReference>
<feature type="compositionally biased region" description="Polar residues" evidence="4">
    <location>
        <begin position="142"/>
        <end position="158"/>
    </location>
</feature>
<dbReference type="InterPro" id="IPR001478">
    <property type="entry name" value="PDZ"/>
</dbReference>
<dbReference type="InterPro" id="IPR051844">
    <property type="entry name" value="USH2_Complex_Protein"/>
</dbReference>
<feature type="compositionally biased region" description="Polar residues" evidence="4">
    <location>
        <begin position="286"/>
        <end position="305"/>
    </location>
</feature>
<feature type="region of interest" description="Disordered" evidence="4">
    <location>
        <begin position="142"/>
        <end position="173"/>
    </location>
</feature>
<evidence type="ECO:0000256" key="4">
    <source>
        <dbReference type="SAM" id="MobiDB-lite"/>
    </source>
</evidence>
<dbReference type="PANTHER" id="PTHR23116">
    <property type="entry name" value="PDZ DOMAIN CONTAINING WHIRLIN AND HARMONIN-RELATED"/>
    <property type="match status" value="1"/>
</dbReference>
<protein>
    <recommendedName>
        <fullName evidence="5">PDZ domain-containing protein</fullName>
    </recommendedName>
</protein>
<dbReference type="GO" id="GO:0005929">
    <property type="term" value="C:cilium"/>
    <property type="evidence" value="ECO:0007669"/>
    <property type="project" value="TreeGrafter"/>
</dbReference>